<gene>
    <name evidence="1" type="ORF">MFERI14822_00841</name>
</gene>
<evidence type="ECO:0000313" key="1">
    <source>
        <dbReference type="EMBL" id="WFQ93048.1"/>
    </source>
</evidence>
<name>A0AAX3TGK9_9MOLU</name>
<dbReference type="EMBL" id="CP104008">
    <property type="protein sequence ID" value="WFQ93048.1"/>
    <property type="molecule type" value="Genomic_DNA"/>
</dbReference>
<accession>A0AAX3TGK9</accession>
<dbReference type="Proteomes" id="UP001178743">
    <property type="component" value="Chromosome"/>
</dbReference>
<dbReference type="AlphaFoldDB" id="A0AAX3TGK9"/>
<protein>
    <submittedName>
        <fullName evidence="1">Uncharacterized protein</fullName>
    </submittedName>
</protein>
<organism evidence="1 2">
    <name type="scientific">Mycoplasma feriruminatoris</name>
    <dbReference type="NCBI Taxonomy" id="1179777"/>
    <lineage>
        <taxon>Bacteria</taxon>
        <taxon>Bacillati</taxon>
        <taxon>Mycoplasmatota</taxon>
        <taxon>Mollicutes</taxon>
        <taxon>Mycoplasmataceae</taxon>
        <taxon>Mycoplasma</taxon>
    </lineage>
</organism>
<sequence length="66" mass="7866">MPKRDYWKNCTPEDKAHWEALDEEYKKSKTYIPGTYVVPDTYDGFEDDLQDYLRSLADKEAQKTNN</sequence>
<dbReference type="RefSeq" id="WP_278307503.1">
    <property type="nucleotide sequence ID" value="NZ_CP104008.1"/>
</dbReference>
<evidence type="ECO:0000313" key="2">
    <source>
        <dbReference type="Proteomes" id="UP001178743"/>
    </source>
</evidence>
<proteinExistence type="predicted"/>
<reference evidence="1" key="1">
    <citation type="submission" date="2022-06" db="EMBL/GenBank/DDBJ databases">
        <title>Comparative genomic analysis of Mycoplasma feriruminatoris and the Mycoplasma mycoides cluster.</title>
        <authorList>
            <person name="Baby V."/>
            <person name="Ambroset C."/>
            <person name="Gaurivaud P."/>
            <person name="Boury C."/>
            <person name="Guichoux E."/>
            <person name="Lartigue C."/>
            <person name="Tardy F."/>
            <person name="Sirand-Pugnet P."/>
        </authorList>
    </citation>
    <scope>NUCLEOTIDE SEQUENCE</scope>
    <source>
        <strain evidence="1">L14822</strain>
    </source>
</reference>